<dbReference type="PANTHER" id="PTHR47506:SF3">
    <property type="entry name" value="HTH-TYPE TRANSCRIPTIONAL REGULATOR LMRA"/>
    <property type="match status" value="1"/>
</dbReference>
<dbReference type="PRINTS" id="PR00455">
    <property type="entry name" value="HTHTETR"/>
</dbReference>
<keyword evidence="2 4" id="KW-0238">DNA-binding</keyword>
<feature type="domain" description="HTH tetR-type" evidence="5">
    <location>
        <begin position="7"/>
        <end position="67"/>
    </location>
</feature>
<dbReference type="PANTHER" id="PTHR47506">
    <property type="entry name" value="TRANSCRIPTIONAL REGULATORY PROTEIN"/>
    <property type="match status" value="1"/>
</dbReference>
<feature type="DNA-binding region" description="H-T-H motif" evidence="4">
    <location>
        <begin position="30"/>
        <end position="49"/>
    </location>
</feature>
<evidence type="ECO:0000256" key="4">
    <source>
        <dbReference type="PROSITE-ProRule" id="PRU00335"/>
    </source>
</evidence>
<protein>
    <recommendedName>
        <fullName evidence="5">HTH tetR-type domain-containing protein</fullName>
    </recommendedName>
</protein>
<evidence type="ECO:0000256" key="2">
    <source>
        <dbReference type="ARBA" id="ARBA00023125"/>
    </source>
</evidence>
<dbReference type="PROSITE" id="PS50977">
    <property type="entry name" value="HTH_TETR_2"/>
    <property type="match status" value="1"/>
</dbReference>
<dbReference type="SUPFAM" id="SSF48498">
    <property type="entry name" value="Tetracyclin repressor-like, C-terminal domain"/>
    <property type="match status" value="1"/>
</dbReference>
<dbReference type="SUPFAM" id="SSF46689">
    <property type="entry name" value="Homeodomain-like"/>
    <property type="match status" value="1"/>
</dbReference>
<evidence type="ECO:0000256" key="3">
    <source>
        <dbReference type="ARBA" id="ARBA00023163"/>
    </source>
</evidence>
<accession>A0A220VG43</accession>
<dbReference type="GO" id="GO:0003677">
    <property type="term" value="F:DNA binding"/>
    <property type="evidence" value="ECO:0007669"/>
    <property type="project" value="UniProtKB-UniRule"/>
</dbReference>
<keyword evidence="7" id="KW-1185">Reference proteome</keyword>
<dbReference type="InterPro" id="IPR009057">
    <property type="entry name" value="Homeodomain-like_sf"/>
</dbReference>
<keyword evidence="1" id="KW-0805">Transcription regulation</keyword>
<proteinExistence type="predicted"/>
<evidence type="ECO:0000313" key="7">
    <source>
        <dbReference type="Proteomes" id="UP000242175"/>
    </source>
</evidence>
<dbReference type="KEGG" id="pmai:CF386_09115"/>
<dbReference type="Pfam" id="PF00440">
    <property type="entry name" value="TetR_N"/>
    <property type="match status" value="1"/>
</dbReference>
<dbReference type="AlphaFoldDB" id="A0A220VG43"/>
<name>A0A220VG43_9GAMM</name>
<dbReference type="Proteomes" id="UP000242175">
    <property type="component" value="Chromosome small"/>
</dbReference>
<keyword evidence="3" id="KW-0804">Transcription</keyword>
<dbReference type="EMBL" id="CP022356">
    <property type="protein sequence ID" value="ASK79220.1"/>
    <property type="molecule type" value="Genomic_DNA"/>
</dbReference>
<sequence>MYVNMKKNTKLKLVIAMSQLILDKGLANTSPQDVLTLSGIGKGSLYHHFSGKEDLAFYAIQYNVEQFIEENQLIFNETVTGKIKLSNFIKKNRNFEKGCFLGQMTRDKLILSTPKLKVEVLRGFSWLKNQLEHVISQCIDEGACFQNTNAAELSNLIISVIQGSYITVTGLDDEKLYPNIMNILENMIFKK</sequence>
<evidence type="ECO:0000259" key="5">
    <source>
        <dbReference type="PROSITE" id="PS50977"/>
    </source>
</evidence>
<dbReference type="InterPro" id="IPR036271">
    <property type="entry name" value="Tet_transcr_reg_TetR-rel_C_sf"/>
</dbReference>
<evidence type="ECO:0000256" key="1">
    <source>
        <dbReference type="ARBA" id="ARBA00023015"/>
    </source>
</evidence>
<gene>
    <name evidence="6" type="ORF">CF386_09115</name>
</gene>
<organism evidence="6 7">
    <name type="scientific">Paraphotobacterium marinum</name>
    <dbReference type="NCBI Taxonomy" id="1755811"/>
    <lineage>
        <taxon>Bacteria</taxon>
        <taxon>Pseudomonadati</taxon>
        <taxon>Pseudomonadota</taxon>
        <taxon>Gammaproteobacteria</taxon>
        <taxon>Vibrionales</taxon>
        <taxon>Vibrionaceae</taxon>
        <taxon>Paraphotobacterium</taxon>
    </lineage>
</organism>
<dbReference type="Gene3D" id="1.10.357.10">
    <property type="entry name" value="Tetracycline Repressor, domain 2"/>
    <property type="match status" value="1"/>
</dbReference>
<reference evidence="6 7" key="1">
    <citation type="journal article" date="2016" name="Int. J. Syst. Evol. Microbiol.">
        <title>Paraphotobacterium marinum gen. nov., sp. nov., a member of the family Vibrionaceae, isolated from surface seawater.</title>
        <authorList>
            <person name="Huang Z."/>
            <person name="Dong C."/>
            <person name="Shao Z."/>
        </authorList>
    </citation>
    <scope>NUCLEOTIDE SEQUENCE [LARGE SCALE GENOMIC DNA]</scope>
    <source>
        <strain evidence="6 7">NSCS20N07D</strain>
    </source>
</reference>
<dbReference type="InterPro" id="IPR001647">
    <property type="entry name" value="HTH_TetR"/>
</dbReference>
<evidence type="ECO:0000313" key="6">
    <source>
        <dbReference type="EMBL" id="ASK79220.1"/>
    </source>
</evidence>